<name>A0A4S8KG96_MUSBA</name>
<keyword evidence="1" id="KW-0472">Membrane</keyword>
<evidence type="ECO:0000313" key="2">
    <source>
        <dbReference type="EMBL" id="THU74364.1"/>
    </source>
</evidence>
<reference evidence="2 3" key="1">
    <citation type="journal article" date="2019" name="Nat. Plants">
        <title>Genome sequencing of Musa balbisiana reveals subgenome evolution and function divergence in polyploid bananas.</title>
        <authorList>
            <person name="Yao X."/>
        </authorList>
    </citation>
    <scope>NUCLEOTIDE SEQUENCE [LARGE SCALE GENOMIC DNA]</scope>
    <source>
        <strain evidence="3">cv. DH-PKW</strain>
        <tissue evidence="2">Leaves</tissue>
    </source>
</reference>
<keyword evidence="1" id="KW-0812">Transmembrane</keyword>
<keyword evidence="3" id="KW-1185">Reference proteome</keyword>
<evidence type="ECO:0000256" key="1">
    <source>
        <dbReference type="SAM" id="Phobius"/>
    </source>
</evidence>
<accession>A0A4S8KG96</accession>
<evidence type="ECO:0000313" key="3">
    <source>
        <dbReference type="Proteomes" id="UP000317650"/>
    </source>
</evidence>
<sequence length="145" mass="15807">MDGRIAYWFGLLVVGGFLGVFALVVGVLVLLGVAAVVLGLLGRVLGGDEVDLLLGLDLQKLLQLPWVHLAHHLQLVVRRVHADPFHPCGTRSVRPLTSLRTLRAQPSQCMSSFTSRGVGPSSFFFSPPPPFSFFSSSPFFFFSCH</sequence>
<dbReference type="EMBL" id="PYDT01000001">
    <property type="protein sequence ID" value="THU74364.1"/>
    <property type="molecule type" value="Genomic_DNA"/>
</dbReference>
<gene>
    <name evidence="2" type="ORF">C4D60_Mb04t32570</name>
</gene>
<dbReference type="AlphaFoldDB" id="A0A4S8KG96"/>
<dbReference type="Proteomes" id="UP000317650">
    <property type="component" value="Chromosome 4"/>
</dbReference>
<comment type="caution">
    <text evidence="2">The sequence shown here is derived from an EMBL/GenBank/DDBJ whole genome shotgun (WGS) entry which is preliminary data.</text>
</comment>
<protein>
    <submittedName>
        <fullName evidence="2">Uncharacterized protein</fullName>
    </submittedName>
</protein>
<keyword evidence="1" id="KW-1133">Transmembrane helix</keyword>
<feature type="transmembrane region" description="Helical" evidence="1">
    <location>
        <begin position="6"/>
        <end position="38"/>
    </location>
</feature>
<organism evidence="2 3">
    <name type="scientific">Musa balbisiana</name>
    <name type="common">Banana</name>
    <dbReference type="NCBI Taxonomy" id="52838"/>
    <lineage>
        <taxon>Eukaryota</taxon>
        <taxon>Viridiplantae</taxon>
        <taxon>Streptophyta</taxon>
        <taxon>Embryophyta</taxon>
        <taxon>Tracheophyta</taxon>
        <taxon>Spermatophyta</taxon>
        <taxon>Magnoliopsida</taxon>
        <taxon>Liliopsida</taxon>
        <taxon>Zingiberales</taxon>
        <taxon>Musaceae</taxon>
        <taxon>Musa</taxon>
    </lineage>
</organism>
<proteinExistence type="predicted"/>